<feature type="compositionally biased region" description="Low complexity" evidence="3">
    <location>
        <begin position="286"/>
        <end position="299"/>
    </location>
</feature>
<evidence type="ECO:0000313" key="7">
    <source>
        <dbReference type="Proteomes" id="UP000318571"/>
    </source>
</evidence>
<dbReference type="GO" id="GO:0006508">
    <property type="term" value="P:proteolysis"/>
    <property type="evidence" value="ECO:0007669"/>
    <property type="project" value="InterPro"/>
</dbReference>
<dbReference type="Gene3D" id="2.170.140.10">
    <property type="entry name" value="Chitin binding domain"/>
    <property type="match status" value="1"/>
</dbReference>
<name>A0A553N6L2_TIGCA</name>
<dbReference type="InterPro" id="IPR051487">
    <property type="entry name" value="Ser/Thr_Proteases_Immune/Dev"/>
</dbReference>
<dbReference type="InterPro" id="IPR043504">
    <property type="entry name" value="Peptidase_S1_PA_chymotrypsin"/>
</dbReference>
<dbReference type="InterPro" id="IPR036508">
    <property type="entry name" value="Chitin-bd_dom_sf"/>
</dbReference>
<feature type="compositionally biased region" description="Low complexity" evidence="3">
    <location>
        <begin position="841"/>
        <end position="856"/>
    </location>
</feature>
<dbReference type="PANTHER" id="PTHR24256">
    <property type="entry name" value="TRYPTASE-RELATED"/>
    <property type="match status" value="1"/>
</dbReference>
<dbReference type="PROSITE" id="PS50240">
    <property type="entry name" value="TRYPSIN_DOM"/>
    <property type="match status" value="1"/>
</dbReference>
<evidence type="ECO:0000256" key="2">
    <source>
        <dbReference type="ARBA" id="ARBA00024195"/>
    </source>
</evidence>
<feature type="compositionally biased region" description="Basic and acidic residues" evidence="3">
    <location>
        <begin position="772"/>
        <end position="783"/>
    </location>
</feature>
<dbReference type="GO" id="GO:0005576">
    <property type="term" value="C:extracellular region"/>
    <property type="evidence" value="ECO:0007669"/>
    <property type="project" value="InterPro"/>
</dbReference>
<dbReference type="SMART" id="SM00020">
    <property type="entry name" value="Tryp_SPc"/>
    <property type="match status" value="1"/>
</dbReference>
<reference evidence="6 7" key="1">
    <citation type="journal article" date="2018" name="Nat. Ecol. Evol.">
        <title>Genomic signatures of mitonuclear coevolution across populations of Tigriopus californicus.</title>
        <authorList>
            <person name="Barreto F.S."/>
            <person name="Watson E.T."/>
            <person name="Lima T.G."/>
            <person name="Willett C.S."/>
            <person name="Edmands S."/>
            <person name="Li W."/>
            <person name="Burton R.S."/>
        </authorList>
    </citation>
    <scope>NUCLEOTIDE SEQUENCE [LARGE SCALE GENOMIC DNA]</scope>
    <source>
        <strain evidence="6 7">San Diego</strain>
    </source>
</reference>
<feature type="compositionally biased region" description="Polar residues" evidence="3">
    <location>
        <begin position="755"/>
        <end position="764"/>
    </location>
</feature>
<accession>A0A553N6L2</accession>
<organism evidence="6 7">
    <name type="scientific">Tigriopus californicus</name>
    <name type="common">Marine copepod</name>
    <dbReference type="NCBI Taxonomy" id="6832"/>
    <lineage>
        <taxon>Eukaryota</taxon>
        <taxon>Metazoa</taxon>
        <taxon>Ecdysozoa</taxon>
        <taxon>Arthropoda</taxon>
        <taxon>Crustacea</taxon>
        <taxon>Multicrustacea</taxon>
        <taxon>Hexanauplia</taxon>
        <taxon>Copepoda</taxon>
        <taxon>Harpacticoida</taxon>
        <taxon>Harpacticidae</taxon>
        <taxon>Tigriopus</taxon>
    </lineage>
</organism>
<feature type="compositionally biased region" description="Low complexity" evidence="3">
    <location>
        <begin position="145"/>
        <end position="175"/>
    </location>
</feature>
<dbReference type="SUPFAM" id="SSF57625">
    <property type="entry name" value="Invertebrate chitin-binding proteins"/>
    <property type="match status" value="1"/>
</dbReference>
<feature type="domain" description="Peptidase S1" evidence="5">
    <location>
        <begin position="914"/>
        <end position="1332"/>
    </location>
</feature>
<dbReference type="SUPFAM" id="SSF50494">
    <property type="entry name" value="Trypsin-like serine proteases"/>
    <property type="match status" value="1"/>
</dbReference>
<dbReference type="Gene3D" id="2.40.10.10">
    <property type="entry name" value="Trypsin-like serine proteases"/>
    <property type="match status" value="2"/>
</dbReference>
<dbReference type="InterPro" id="IPR001254">
    <property type="entry name" value="Trypsin_dom"/>
</dbReference>
<feature type="region of interest" description="Disordered" evidence="3">
    <location>
        <begin position="105"/>
        <end position="175"/>
    </location>
</feature>
<dbReference type="InterPro" id="IPR018114">
    <property type="entry name" value="TRYPSIN_HIS"/>
</dbReference>
<evidence type="ECO:0000256" key="3">
    <source>
        <dbReference type="SAM" id="MobiDB-lite"/>
    </source>
</evidence>
<dbReference type="GO" id="GO:0008061">
    <property type="term" value="F:chitin binding"/>
    <property type="evidence" value="ECO:0007669"/>
    <property type="project" value="InterPro"/>
</dbReference>
<feature type="region of interest" description="Disordered" evidence="3">
    <location>
        <begin position="830"/>
        <end position="857"/>
    </location>
</feature>
<feature type="region of interest" description="Disordered" evidence="3">
    <location>
        <begin position="266"/>
        <end position="305"/>
    </location>
</feature>
<evidence type="ECO:0000256" key="4">
    <source>
        <dbReference type="SAM" id="SignalP"/>
    </source>
</evidence>
<evidence type="ECO:0000256" key="1">
    <source>
        <dbReference type="ARBA" id="ARBA00023157"/>
    </source>
</evidence>
<dbReference type="InterPro" id="IPR002557">
    <property type="entry name" value="Chitin-bd_dom"/>
</dbReference>
<keyword evidence="4" id="KW-0732">Signal</keyword>
<dbReference type="CDD" id="cd00190">
    <property type="entry name" value="Tryp_SPc"/>
    <property type="match status" value="1"/>
</dbReference>
<proteinExistence type="inferred from homology"/>
<comment type="similarity">
    <text evidence="2">Belongs to the peptidase S1 family. CLIP subfamily.</text>
</comment>
<keyword evidence="1" id="KW-1015">Disulfide bond</keyword>
<dbReference type="EMBL" id="VCGU01000459">
    <property type="protein sequence ID" value="TRY61084.1"/>
    <property type="molecule type" value="Genomic_DNA"/>
</dbReference>
<feature type="chain" id="PRO_5022186037" description="Peptidase S1 domain-containing protein" evidence="4">
    <location>
        <begin position="20"/>
        <end position="1338"/>
    </location>
</feature>
<dbReference type="Pfam" id="PF01607">
    <property type="entry name" value="CBM_14"/>
    <property type="match status" value="1"/>
</dbReference>
<sequence>MKNLQLYLIALLLPIYASGKPFPNGLHERRLDVVDCSVSNLVPSLSDCHSFYQCHNGLAFRQSCGFLLFNPISLHCDWPQTVTRIRSECRKTFAIFPNSNEVPVKWTKRPSQTQASVAGPPKDARPRKIHSEDSFNPSNEKALRTSSKTTTTTGTTTTTTTTTSTKTTNTTSTTQTKTTITTTKTTTMTTSTTKSLTAIKPNQVNTTIELVEGRDLPIQENPPPTPLRNRSELPWSVSVVKPGESDILFPNKFFDSGTFNSIKDTMRSSASQEEASAKGKYKNKSSRSNNGSNNGNNNNPIPITKSPFDVEYMDYEYDMDAAVEEMAKATTPAALKMEDELFQLIYEAQSQDETMETPGKITEDDDFPFVVSTPTATTASPYIYDPFYPPFEELPDPLVFSPTWTTPTSNDLPNGLNDNLITNPVVITPDHRFTIEEPSPLAQPATATATANGDDIFSKLAGLGTSSGMTPLLHAFKNEMHKLMSHDQVHDAAHHVLDNIGSNHMVQEAHQHAQFTEDQIQSILAMAATNPAINSMSQDVLSHLSAEQLNLVADRIQESAVKAVQAQINEVMESKPIADVKKEVEAILKSEPLASLGRYIQDIAQTNPLDGVADQVKAVVQSPEVQGLRNKASDILNNDEIKLMAIKVYQILLSKPVQNLSNDIQRSVEQNLKNLGTGVGTILESQSQHIDALRQQMTKTGRQVSDGLNGLSSMKDELLQHGGQIVSSVAGLGQAASDMVSKTGQMIKATIDCPCQTQGSAHSSPSPPEPRALLDDADTKDRNGSPTALIRDVSTYFPILDEEGDEVGDKVKEESSSSVFYFPFVPKQSSATENEVESQEEPTPSQTTESSGSSSSIQHAVHFYEGKRNRLTFQSPSRSESNTSQKVPLFDDFGCDCGESSRVTKRRHHLRFRIVGGKSAKGAIEWVAYIRLVEGSVADFCTGSLINSKYVLSAGHCACMPQIHPDACSTNESGTLTLNYNPTEVDIEVFLNVADRSKIQSLRNGIKVVGVKLHPQYDLSSENPSFDLALFKLERAANANPICLPHTGHFVEPKSATVAGWGFQYKDCQTDFWGPERFATCHTNWKYKGQVYAQCEKTVEPPKHLLCEEFYQGVFNSKIQPVGPVVLRGEKGQIDCPLKRPPGERYHGWCAACSLEQLVGSWLKRGTCIPEPGRKWGFCGKVCRVETLPSRLQKLDLTILEDQECLSLTNLNPTSLTKVNIKVEMCAGKKNYLPHFPIYRRMVNGSKVTFEQELHDEDVLFQTPEYIFGGKDSCYGDSGGPMWIKAKRRGDQTVKVIQIGVVARGEGCAKRGSPGVYTRVKSVIEWIQYEAQDGRCVN</sequence>
<protein>
    <recommendedName>
        <fullName evidence="5">Peptidase S1 domain-containing protein</fullName>
    </recommendedName>
</protein>
<comment type="caution">
    <text evidence="6">The sequence shown here is derived from an EMBL/GenBank/DDBJ whole genome shotgun (WGS) entry which is preliminary data.</text>
</comment>
<dbReference type="GO" id="GO:0004252">
    <property type="term" value="F:serine-type endopeptidase activity"/>
    <property type="evidence" value="ECO:0007669"/>
    <property type="project" value="InterPro"/>
</dbReference>
<dbReference type="PROSITE" id="PS00134">
    <property type="entry name" value="TRYPSIN_HIS"/>
    <property type="match status" value="1"/>
</dbReference>
<feature type="signal peptide" evidence="4">
    <location>
        <begin position="1"/>
        <end position="19"/>
    </location>
</feature>
<feature type="region of interest" description="Disordered" evidence="3">
    <location>
        <begin position="755"/>
        <end position="787"/>
    </location>
</feature>
<dbReference type="Pfam" id="PF00089">
    <property type="entry name" value="Trypsin"/>
    <property type="match status" value="2"/>
</dbReference>
<feature type="compositionally biased region" description="Basic and acidic residues" evidence="3">
    <location>
        <begin position="122"/>
        <end position="133"/>
    </location>
</feature>
<evidence type="ECO:0000259" key="5">
    <source>
        <dbReference type="PROSITE" id="PS50240"/>
    </source>
</evidence>
<keyword evidence="7" id="KW-1185">Reference proteome</keyword>
<dbReference type="InterPro" id="IPR009003">
    <property type="entry name" value="Peptidase_S1_PA"/>
</dbReference>
<dbReference type="Proteomes" id="UP000318571">
    <property type="component" value="Chromosome 8"/>
</dbReference>
<evidence type="ECO:0000313" key="6">
    <source>
        <dbReference type="EMBL" id="TRY61084.1"/>
    </source>
</evidence>
<dbReference type="SMART" id="SM00494">
    <property type="entry name" value="ChtBD2"/>
    <property type="match status" value="1"/>
</dbReference>
<gene>
    <name evidence="6" type="ORF">TCAL_03683</name>
</gene>